<evidence type="ECO:0008006" key="5">
    <source>
        <dbReference type="Google" id="ProtNLM"/>
    </source>
</evidence>
<accession>A0A9Q0YA17</accession>
<feature type="compositionally biased region" description="Basic residues" evidence="2">
    <location>
        <begin position="393"/>
        <end position="413"/>
    </location>
</feature>
<dbReference type="PANTHER" id="PTHR31424">
    <property type="entry name" value="PROTEIN CBG23806"/>
    <property type="match status" value="1"/>
</dbReference>
<dbReference type="Proteomes" id="UP001152320">
    <property type="component" value="Unassembled WGS sequence"/>
</dbReference>
<gene>
    <name evidence="3" type="ORF">HOLleu_44836</name>
</gene>
<keyword evidence="1" id="KW-0175">Coiled coil</keyword>
<protein>
    <recommendedName>
        <fullName evidence="5">Chromo domain-containing protein</fullName>
    </recommendedName>
</protein>
<evidence type="ECO:0000256" key="1">
    <source>
        <dbReference type="SAM" id="Coils"/>
    </source>
</evidence>
<dbReference type="EMBL" id="JAIZAY010001314">
    <property type="protein sequence ID" value="KAJ8017621.1"/>
    <property type="molecule type" value="Genomic_DNA"/>
</dbReference>
<dbReference type="AlphaFoldDB" id="A0A9Q0YA17"/>
<feature type="region of interest" description="Disordered" evidence="2">
    <location>
        <begin position="391"/>
        <end position="413"/>
    </location>
</feature>
<evidence type="ECO:0000313" key="4">
    <source>
        <dbReference type="Proteomes" id="UP001152320"/>
    </source>
</evidence>
<dbReference type="Gene3D" id="2.30.30.140">
    <property type="match status" value="1"/>
</dbReference>
<evidence type="ECO:0000256" key="2">
    <source>
        <dbReference type="SAM" id="MobiDB-lite"/>
    </source>
</evidence>
<keyword evidence="4" id="KW-1185">Reference proteome</keyword>
<dbReference type="OrthoDB" id="10068428at2759"/>
<reference evidence="3" key="1">
    <citation type="submission" date="2021-10" db="EMBL/GenBank/DDBJ databases">
        <title>Tropical sea cucumber genome reveals ecological adaptation and Cuvierian tubules defense mechanism.</title>
        <authorList>
            <person name="Chen T."/>
        </authorList>
    </citation>
    <scope>NUCLEOTIDE SEQUENCE</scope>
    <source>
        <strain evidence="3">Nanhai2018</strain>
        <tissue evidence="3">Muscle</tissue>
    </source>
</reference>
<dbReference type="CDD" id="cd14686">
    <property type="entry name" value="bZIP"/>
    <property type="match status" value="1"/>
</dbReference>
<evidence type="ECO:0000313" key="3">
    <source>
        <dbReference type="EMBL" id="KAJ8017621.1"/>
    </source>
</evidence>
<feature type="coiled-coil region" evidence="1">
    <location>
        <begin position="347"/>
        <end position="388"/>
    </location>
</feature>
<dbReference type="PANTHER" id="PTHR31424:SF3">
    <property type="entry name" value="RING-TYPE DOMAIN-CONTAINING PROTEIN"/>
    <property type="match status" value="1"/>
</dbReference>
<name>A0A9Q0YA17_HOLLE</name>
<comment type="caution">
    <text evidence="3">The sequence shown here is derived from an EMBL/GenBank/DDBJ whole genome shotgun (WGS) entry which is preliminary data.</text>
</comment>
<dbReference type="SUPFAM" id="SSF54160">
    <property type="entry name" value="Chromo domain-like"/>
    <property type="match status" value="1"/>
</dbReference>
<organism evidence="3 4">
    <name type="scientific">Holothuria leucospilota</name>
    <name type="common">Black long sea cucumber</name>
    <name type="synonym">Mertensiothuria leucospilota</name>
    <dbReference type="NCBI Taxonomy" id="206669"/>
    <lineage>
        <taxon>Eukaryota</taxon>
        <taxon>Metazoa</taxon>
        <taxon>Echinodermata</taxon>
        <taxon>Eleutherozoa</taxon>
        <taxon>Echinozoa</taxon>
        <taxon>Holothuroidea</taxon>
        <taxon>Aspidochirotacea</taxon>
        <taxon>Aspidochirotida</taxon>
        <taxon>Holothuriidae</taxon>
        <taxon>Holothuria</taxon>
    </lineage>
</organism>
<proteinExistence type="predicted"/>
<dbReference type="InterPro" id="IPR016197">
    <property type="entry name" value="Chromo-like_dom_sf"/>
</dbReference>
<sequence>MFSRPHRNRNIVDYKRLSEGPSLIFTKKRTTSENTVRWSTRKFYRLDVIDAKTDISGEKFVKVHYIGWNSKYDEWRRSDEILTVPPEHLYADANEHFISQLKVKIKENLSGTKKKDPLVRIEIPVQKEVFTLFSEISEPIQNAKQEQFRLRKFSDFNSLLGLHWHYRILNTVGDFCYILQDSVKFWIYEKEPLVDFTPSKSCTLMHRGFVFVFQFLFTCGTQHDLQQFLSIYAISGVPHAPYTHTQYIPVNNLELYQLASAKDDPLGEIALASVIGTLLEGYNIGLQMVNLAILVKTVSFKVKYMLSMYAKAKSAGGQQVKSLMEKWSRSSYQMKISCDCNANKHCKRKHKSELQKKKQKIKNLERELSSVNAENQNLRLSVERVTRQLAGKWGKRGRARQKRTYSQVHKRRQKRERALKVKDMLMFLNNEGLQPLTLTVYDPSLGSTVDITLHSEEVVDTTTYNCDVDHGVYVKDKFNISDRAYHELTQTYSTLPSSYVVKRRLSELNKQFNIQVITKGKYTAVYQSITERIVFYLNNMSDASLKEVSKDGKVCIKLSADGTKMGKHIHVVNFVFCIIGEESCSGEGGSHLVSIAKIPEKYSVIKETLKPLIEEVQNLKTVIVKGKSVDIVLFLGGDLKFLNIVMGIDACSCKFSCLWCKCPSTDRWDTDKEWSMIDAKKGARSVSEIEQMSNLKQRTAKFNCSFPPLFMSIPVHRVVPDTLHLFIRIADQLVNHLVCELRLADNLPKSLSSFSVTQYSNISKFQEFIHQMGINDWYFYVDKGTKQICTRDFTGVEHLKIFQNIDIEDMIPHHPKRKCIKEIWSEFLSLIVELKGFPVHCNDADIQRFQVRAKQWQNKFNEVYMTKHVTPYMHILTSHVPESLQLYGNLENYCQQGLEKLNERVTSWFFRASDHTGLSALTQVMLKQNRLDLLKAKCERELRFDIKCSTCKAVGHNKRTCLNSNRSGKEE</sequence>